<accession>A0AAF0W799</accession>
<dbReference type="PANTHER" id="PTHR21405">
    <property type="entry name" value="CDNA SEQUENCE BC021608"/>
    <property type="match status" value="1"/>
</dbReference>
<keyword evidence="3" id="KW-0812">Transmembrane</keyword>
<dbReference type="Gene3D" id="1.25.40.1040">
    <property type="match status" value="1"/>
</dbReference>
<feature type="repeat" description="TPR" evidence="2">
    <location>
        <begin position="188"/>
        <end position="221"/>
    </location>
</feature>
<dbReference type="AlphaFoldDB" id="A0AAF0W799"/>
<sequence>MTSDIIVQLSILVLTLCIFYAVNKFSKQMQLSILVLTLCIFYAVNKFSKQTLTNIRVKNRFKAQAHRHFIQGAHLLSRARSTANRTTSLNLAKDAVNLADQALSLEPRDGATLILKGLALDLMGHKSAALKCVDQALTFPAVKALSEKERGDALFTRAELRMAVNRRRRVDSAVADLLEAVRLSEDNGKAFCLLGQCFVIKGMRNEAKNAFERALRIEPDLVEARQGLLDLDSGA</sequence>
<evidence type="ECO:0000256" key="2">
    <source>
        <dbReference type="PROSITE-ProRule" id="PRU00339"/>
    </source>
</evidence>
<evidence type="ECO:0000313" key="4">
    <source>
        <dbReference type="EMBL" id="WOG84469.1"/>
    </source>
</evidence>
<keyword evidence="3" id="KW-0472">Membrane</keyword>
<gene>
    <name evidence="4" type="ORF">DCAR_0103652</name>
</gene>
<evidence type="ECO:0000256" key="3">
    <source>
        <dbReference type="SAM" id="Phobius"/>
    </source>
</evidence>
<protein>
    <submittedName>
        <fullName evidence="4">Uncharacterized protein</fullName>
    </submittedName>
</protein>
<keyword evidence="3" id="KW-1133">Transmembrane helix</keyword>
<feature type="transmembrane region" description="Helical" evidence="3">
    <location>
        <begin position="6"/>
        <end position="22"/>
    </location>
</feature>
<reference evidence="4" key="2">
    <citation type="submission" date="2022-03" db="EMBL/GenBank/DDBJ databases">
        <title>Draft title - Genomic analysis of global carrot germplasm unveils the trajectory of domestication and the origin of high carotenoid orange carrot.</title>
        <authorList>
            <person name="Iorizzo M."/>
            <person name="Ellison S."/>
            <person name="Senalik D."/>
            <person name="Macko-Podgorni A."/>
            <person name="Grzebelus D."/>
            <person name="Bostan H."/>
            <person name="Rolling W."/>
            <person name="Curaba J."/>
            <person name="Simon P."/>
        </authorList>
    </citation>
    <scope>NUCLEOTIDE SEQUENCE</scope>
    <source>
        <tissue evidence="4">Leaf</tissue>
    </source>
</reference>
<evidence type="ECO:0000313" key="5">
    <source>
        <dbReference type="Proteomes" id="UP000077755"/>
    </source>
</evidence>
<dbReference type="InterPro" id="IPR019734">
    <property type="entry name" value="TPR_rpt"/>
</dbReference>
<keyword evidence="2" id="KW-0802">TPR repeat</keyword>
<dbReference type="PROSITE" id="PS50005">
    <property type="entry name" value="TPR"/>
    <property type="match status" value="1"/>
</dbReference>
<dbReference type="Pfam" id="PF13181">
    <property type="entry name" value="TPR_8"/>
    <property type="match status" value="1"/>
</dbReference>
<proteinExistence type="inferred from homology"/>
<dbReference type="Proteomes" id="UP000077755">
    <property type="component" value="Chromosome 1"/>
</dbReference>
<dbReference type="SUPFAM" id="SSF48452">
    <property type="entry name" value="TPR-like"/>
    <property type="match status" value="1"/>
</dbReference>
<dbReference type="PANTHER" id="PTHR21405:SF0">
    <property type="entry name" value="TETRATRICOPEPTIDE REPEAT PROTEIN 36"/>
    <property type="match status" value="1"/>
</dbReference>
<dbReference type="EMBL" id="CP093343">
    <property type="protein sequence ID" value="WOG84469.1"/>
    <property type="molecule type" value="Genomic_DNA"/>
</dbReference>
<dbReference type="SMART" id="SM00028">
    <property type="entry name" value="TPR"/>
    <property type="match status" value="2"/>
</dbReference>
<reference evidence="4" key="1">
    <citation type="journal article" date="2016" name="Nat. Genet.">
        <title>A high-quality carrot genome assembly provides new insights into carotenoid accumulation and asterid genome evolution.</title>
        <authorList>
            <person name="Iorizzo M."/>
            <person name="Ellison S."/>
            <person name="Senalik D."/>
            <person name="Zeng P."/>
            <person name="Satapoomin P."/>
            <person name="Huang J."/>
            <person name="Bowman M."/>
            <person name="Iovene M."/>
            <person name="Sanseverino W."/>
            <person name="Cavagnaro P."/>
            <person name="Yildiz M."/>
            <person name="Macko-Podgorni A."/>
            <person name="Moranska E."/>
            <person name="Grzebelus E."/>
            <person name="Grzebelus D."/>
            <person name="Ashrafi H."/>
            <person name="Zheng Z."/>
            <person name="Cheng S."/>
            <person name="Spooner D."/>
            <person name="Van Deynze A."/>
            <person name="Simon P."/>
        </authorList>
    </citation>
    <scope>NUCLEOTIDE SEQUENCE</scope>
    <source>
        <tissue evidence="4">Leaf</tissue>
    </source>
</reference>
<name>A0AAF0W799_DAUCS</name>
<comment type="similarity">
    <text evidence="1">Belongs to the TTC36 family.</text>
</comment>
<keyword evidence="5" id="KW-1185">Reference proteome</keyword>
<evidence type="ECO:0000256" key="1">
    <source>
        <dbReference type="ARBA" id="ARBA00006995"/>
    </source>
</evidence>
<organism evidence="4 5">
    <name type="scientific">Daucus carota subsp. sativus</name>
    <name type="common">Carrot</name>
    <dbReference type="NCBI Taxonomy" id="79200"/>
    <lineage>
        <taxon>Eukaryota</taxon>
        <taxon>Viridiplantae</taxon>
        <taxon>Streptophyta</taxon>
        <taxon>Embryophyta</taxon>
        <taxon>Tracheophyta</taxon>
        <taxon>Spermatophyta</taxon>
        <taxon>Magnoliopsida</taxon>
        <taxon>eudicotyledons</taxon>
        <taxon>Gunneridae</taxon>
        <taxon>Pentapetalae</taxon>
        <taxon>asterids</taxon>
        <taxon>campanulids</taxon>
        <taxon>Apiales</taxon>
        <taxon>Apiaceae</taxon>
        <taxon>Apioideae</taxon>
        <taxon>Scandiceae</taxon>
        <taxon>Daucinae</taxon>
        <taxon>Daucus</taxon>
        <taxon>Daucus sect. Daucus</taxon>
    </lineage>
</organism>
<dbReference type="KEGG" id="dcr:108193721"/>
<dbReference type="InterPro" id="IPR011990">
    <property type="entry name" value="TPR-like_helical_dom_sf"/>
</dbReference>
<dbReference type="InterPro" id="IPR038906">
    <property type="entry name" value="TTC36"/>
</dbReference>
<dbReference type="Gene3D" id="1.25.40.10">
    <property type="entry name" value="Tetratricopeptide repeat domain"/>
    <property type="match status" value="1"/>
</dbReference>